<dbReference type="Proteomes" id="UP001143474">
    <property type="component" value="Unassembled WGS sequence"/>
</dbReference>
<gene>
    <name evidence="2" type="ORF">GCM10017600_24120</name>
</gene>
<reference evidence="2" key="1">
    <citation type="journal article" date="2014" name="Int. J. Syst. Evol. Microbiol.">
        <title>Complete genome sequence of Corynebacterium casei LMG S-19264T (=DSM 44701T), isolated from a smear-ripened cheese.</title>
        <authorList>
            <consortium name="US DOE Joint Genome Institute (JGI-PGF)"/>
            <person name="Walter F."/>
            <person name="Albersmeier A."/>
            <person name="Kalinowski J."/>
            <person name="Ruckert C."/>
        </authorList>
    </citation>
    <scope>NUCLEOTIDE SEQUENCE</scope>
    <source>
        <strain evidence="2">VKM Ac-2007</strain>
    </source>
</reference>
<evidence type="ECO:0000313" key="3">
    <source>
        <dbReference type="Proteomes" id="UP001143474"/>
    </source>
</evidence>
<evidence type="ECO:0000256" key="1">
    <source>
        <dbReference type="SAM" id="MobiDB-lite"/>
    </source>
</evidence>
<keyword evidence="3" id="KW-1185">Reference proteome</keyword>
<evidence type="ECO:0000313" key="2">
    <source>
        <dbReference type="EMBL" id="GLK09006.1"/>
    </source>
</evidence>
<dbReference type="AlphaFoldDB" id="A0A9W6I055"/>
<protein>
    <submittedName>
        <fullName evidence="2">Uncharacterized protein</fullName>
    </submittedName>
</protein>
<sequence length="51" mass="5173">METNMRAVTWGPVNATASYTGGANGCGAGTWTGRAGRTANVPAESDSVRIT</sequence>
<proteinExistence type="predicted"/>
<organism evidence="2 3">
    <name type="scientific">Streptosporangium carneum</name>
    <dbReference type="NCBI Taxonomy" id="47481"/>
    <lineage>
        <taxon>Bacteria</taxon>
        <taxon>Bacillati</taxon>
        <taxon>Actinomycetota</taxon>
        <taxon>Actinomycetes</taxon>
        <taxon>Streptosporangiales</taxon>
        <taxon>Streptosporangiaceae</taxon>
        <taxon>Streptosporangium</taxon>
    </lineage>
</organism>
<name>A0A9W6I055_9ACTN</name>
<accession>A0A9W6I055</accession>
<comment type="caution">
    <text evidence="2">The sequence shown here is derived from an EMBL/GenBank/DDBJ whole genome shotgun (WGS) entry which is preliminary data.</text>
</comment>
<feature type="region of interest" description="Disordered" evidence="1">
    <location>
        <begin position="32"/>
        <end position="51"/>
    </location>
</feature>
<dbReference type="EMBL" id="BSEV01000004">
    <property type="protein sequence ID" value="GLK09006.1"/>
    <property type="molecule type" value="Genomic_DNA"/>
</dbReference>
<reference evidence="2" key="2">
    <citation type="submission" date="2023-01" db="EMBL/GenBank/DDBJ databases">
        <authorList>
            <person name="Sun Q."/>
            <person name="Evtushenko L."/>
        </authorList>
    </citation>
    <scope>NUCLEOTIDE SEQUENCE</scope>
    <source>
        <strain evidence="2">VKM Ac-2007</strain>
    </source>
</reference>